<dbReference type="SUPFAM" id="SSF53448">
    <property type="entry name" value="Nucleotide-diphospho-sugar transferases"/>
    <property type="match status" value="1"/>
</dbReference>
<organism evidence="4 5">
    <name type="scientific">Maritimibacter harenae</name>
    <dbReference type="NCBI Taxonomy" id="2606218"/>
    <lineage>
        <taxon>Bacteria</taxon>
        <taxon>Pseudomonadati</taxon>
        <taxon>Pseudomonadota</taxon>
        <taxon>Alphaproteobacteria</taxon>
        <taxon>Rhodobacterales</taxon>
        <taxon>Roseobacteraceae</taxon>
        <taxon>Maritimibacter</taxon>
    </lineage>
</organism>
<evidence type="ECO:0000256" key="3">
    <source>
        <dbReference type="ARBA" id="ARBA00022679"/>
    </source>
</evidence>
<keyword evidence="2" id="KW-0328">Glycosyltransferase</keyword>
<dbReference type="Gene3D" id="3.90.550.60">
    <property type="match status" value="1"/>
</dbReference>
<evidence type="ECO:0000256" key="1">
    <source>
        <dbReference type="ARBA" id="ARBA00006739"/>
    </source>
</evidence>
<protein>
    <submittedName>
        <fullName evidence="4">Glycosyltransferase</fullName>
    </submittedName>
</protein>
<keyword evidence="3 4" id="KW-0808">Transferase</keyword>
<keyword evidence="5" id="KW-1185">Reference proteome</keyword>
<dbReference type="Pfam" id="PF13641">
    <property type="entry name" value="Glyco_tranf_2_3"/>
    <property type="match status" value="1"/>
</dbReference>
<comment type="similarity">
    <text evidence="1">Belongs to the glycosyltransferase 2 family.</text>
</comment>
<sequence>MTVHRIQDVIGPDFGRPARLYVARGRAAQGPLPWSLAPGDAVDLNTYFNAFFPDAWARHTAIGQVGVQVETEGAVRVEIGTIDNAGDWHTRLAREVDGSETLWVDTPGIGRLAMRLSASEAATVRDLAWVTEAAPVQAPTLTIGLCTFNREDQLAMTLDALARLQDRLPAIAHIYVVNQGATFTNPAIRDIAERDGVSVIEQTNLGGCGGFTRTMIEATERTVPATYHLLMDDDIILDPRVVDRALRFLAYATDEIALGGQMIDLDAPTRLREFGAKLNPTRYVEPIGENLDLTDDVQLSLFHAMPRIDYNAWWFCVIPTTTIRRIGPPVPIFIRGDDIEYGCRMARAGVETISLPGVAVWHESFQHKTSDWLEYYNMRNRLFVATLYPELVWRPAAYYLFGYILVFLFQHRFRTAEMVILAMQDVLSGVDTALGEDAEARHVALMARQKDYPDYIELAPGDLPETIPGDPEPLDTSVPAMVVLSVWSVIGVHWNAIARLWRKPLQFPYVPMPNNIGARDYVAPKTPEADRYVYYRTRIWPVWSIMARGLWVSLRYGLTPKARFRKTAETLEARRDPALWRRMFALPRGRF</sequence>
<dbReference type="PANTHER" id="PTHR43179:SF12">
    <property type="entry name" value="GALACTOFURANOSYLTRANSFERASE GLFT2"/>
    <property type="match status" value="1"/>
</dbReference>
<evidence type="ECO:0000256" key="2">
    <source>
        <dbReference type="ARBA" id="ARBA00022676"/>
    </source>
</evidence>
<evidence type="ECO:0000313" key="5">
    <source>
        <dbReference type="Proteomes" id="UP000467322"/>
    </source>
</evidence>
<dbReference type="AlphaFoldDB" id="A0A845LZ17"/>
<dbReference type="PANTHER" id="PTHR43179">
    <property type="entry name" value="RHAMNOSYLTRANSFERASE WBBL"/>
    <property type="match status" value="1"/>
</dbReference>
<dbReference type="InterPro" id="IPR029044">
    <property type="entry name" value="Nucleotide-diphossugar_trans"/>
</dbReference>
<gene>
    <name evidence="4" type="ORF">GQE99_06080</name>
</gene>
<dbReference type="GO" id="GO:0016757">
    <property type="term" value="F:glycosyltransferase activity"/>
    <property type="evidence" value="ECO:0007669"/>
    <property type="project" value="UniProtKB-KW"/>
</dbReference>
<dbReference type="Proteomes" id="UP000467322">
    <property type="component" value="Unassembled WGS sequence"/>
</dbReference>
<dbReference type="EMBL" id="WTUX01000010">
    <property type="protein sequence ID" value="MZR12586.1"/>
    <property type="molecule type" value="Genomic_DNA"/>
</dbReference>
<accession>A0A845LZ17</accession>
<proteinExistence type="inferred from homology"/>
<comment type="caution">
    <text evidence="4">The sequence shown here is derived from an EMBL/GenBank/DDBJ whole genome shotgun (WGS) entry which is preliminary data.</text>
</comment>
<evidence type="ECO:0000313" key="4">
    <source>
        <dbReference type="EMBL" id="MZR12586.1"/>
    </source>
</evidence>
<name>A0A845LZ17_9RHOB</name>
<dbReference type="RefSeq" id="WP_161350696.1">
    <property type="nucleotide sequence ID" value="NZ_WTUX01000010.1"/>
</dbReference>
<reference evidence="4 5" key="1">
    <citation type="submission" date="2019-12" db="EMBL/GenBank/DDBJ databases">
        <title>Maritimibacter sp. nov. sp. isolated from sea sand.</title>
        <authorList>
            <person name="Kim J."/>
            <person name="Jeong S.E."/>
            <person name="Jung H.S."/>
            <person name="Jeon C.O."/>
        </authorList>
    </citation>
    <scope>NUCLEOTIDE SEQUENCE [LARGE SCALE GENOMIC DNA]</scope>
    <source>
        <strain evidence="4 5">DP07</strain>
    </source>
</reference>